<organism evidence="2 3">
    <name type="scientific">Knufia fluminis</name>
    <dbReference type="NCBI Taxonomy" id="191047"/>
    <lineage>
        <taxon>Eukaryota</taxon>
        <taxon>Fungi</taxon>
        <taxon>Dikarya</taxon>
        <taxon>Ascomycota</taxon>
        <taxon>Pezizomycotina</taxon>
        <taxon>Eurotiomycetes</taxon>
        <taxon>Chaetothyriomycetidae</taxon>
        <taxon>Chaetothyriales</taxon>
        <taxon>Trichomeriaceae</taxon>
        <taxon>Knufia</taxon>
    </lineage>
</organism>
<feature type="compositionally biased region" description="Basic and acidic residues" evidence="1">
    <location>
        <begin position="1"/>
        <end position="11"/>
    </location>
</feature>
<evidence type="ECO:0000313" key="3">
    <source>
        <dbReference type="Proteomes" id="UP001316803"/>
    </source>
</evidence>
<gene>
    <name evidence="2" type="ORF">OHC33_004180</name>
</gene>
<feature type="compositionally biased region" description="Polar residues" evidence="1">
    <location>
        <begin position="82"/>
        <end position="108"/>
    </location>
</feature>
<keyword evidence="3" id="KW-1185">Reference proteome</keyword>
<accession>A0AAN8EM58</accession>
<comment type="caution">
    <text evidence="2">The sequence shown here is derived from an EMBL/GenBank/DDBJ whole genome shotgun (WGS) entry which is preliminary data.</text>
</comment>
<feature type="compositionally biased region" description="Polar residues" evidence="1">
    <location>
        <begin position="44"/>
        <end position="53"/>
    </location>
</feature>
<sequence length="176" mass="19279">MAPSTKDKADKAQGANQFFKLVDRSRLSRPERERGRIDRKDPSSVANGQSSLRSSKEQGVYEQPLAFRPNNGAAFLKKDSSSETAYANSTANTSEESSPTVFTPATTTDLDEDLVPSSPSTDDDMVDVEPTSPELYDSTEDEADDEVDDEVDEVDEDETARLRAQQIAETHNPGSE</sequence>
<reference evidence="2 3" key="1">
    <citation type="submission" date="2022-12" db="EMBL/GenBank/DDBJ databases">
        <title>Genomic features and morphological characterization of a novel Knufia sp. strain isolated from spacecraft assembly facility.</title>
        <authorList>
            <person name="Teixeira M."/>
            <person name="Chander A.M."/>
            <person name="Stajich J.E."/>
            <person name="Venkateswaran K."/>
        </authorList>
    </citation>
    <scope>NUCLEOTIDE SEQUENCE [LARGE SCALE GENOMIC DNA]</scope>
    <source>
        <strain evidence="2 3">FJI-L2-BK-P2</strain>
    </source>
</reference>
<feature type="region of interest" description="Disordered" evidence="1">
    <location>
        <begin position="1"/>
        <end position="158"/>
    </location>
</feature>
<evidence type="ECO:0000256" key="1">
    <source>
        <dbReference type="SAM" id="MobiDB-lite"/>
    </source>
</evidence>
<evidence type="ECO:0000313" key="2">
    <source>
        <dbReference type="EMBL" id="KAK5954458.1"/>
    </source>
</evidence>
<dbReference type="AlphaFoldDB" id="A0AAN8EM58"/>
<dbReference type="Proteomes" id="UP001316803">
    <property type="component" value="Unassembled WGS sequence"/>
</dbReference>
<name>A0AAN8EM58_9EURO</name>
<feature type="compositionally biased region" description="Acidic residues" evidence="1">
    <location>
        <begin position="137"/>
        <end position="158"/>
    </location>
</feature>
<proteinExistence type="predicted"/>
<protein>
    <submittedName>
        <fullName evidence="2">Uncharacterized protein</fullName>
    </submittedName>
</protein>
<feature type="compositionally biased region" description="Basic and acidic residues" evidence="1">
    <location>
        <begin position="21"/>
        <end position="42"/>
    </location>
</feature>
<dbReference type="EMBL" id="JAKLMC020000008">
    <property type="protein sequence ID" value="KAK5954458.1"/>
    <property type="molecule type" value="Genomic_DNA"/>
</dbReference>